<dbReference type="SMART" id="SM00418">
    <property type="entry name" value="HTH_ARSR"/>
    <property type="match status" value="1"/>
</dbReference>
<dbReference type="PANTHER" id="PTHR33154">
    <property type="entry name" value="TRANSCRIPTIONAL REGULATOR, ARSR FAMILY"/>
    <property type="match status" value="1"/>
</dbReference>
<keyword evidence="9" id="KW-1185">Reference proteome</keyword>
<dbReference type="RefSeq" id="WP_155136404.1">
    <property type="nucleotide sequence ID" value="NZ_BMGZ01000001.1"/>
</dbReference>
<dbReference type="Gene3D" id="1.10.10.10">
    <property type="entry name" value="Winged helix-like DNA-binding domain superfamily/Winged helix DNA-binding domain"/>
    <property type="match status" value="1"/>
</dbReference>
<dbReference type="Proteomes" id="UP000818603">
    <property type="component" value="Unassembled WGS sequence"/>
</dbReference>
<keyword evidence="1" id="KW-0805">Transcription regulation</keyword>
<dbReference type="AlphaFoldDB" id="A0A8J3A0B5"/>
<protein>
    <submittedName>
        <fullName evidence="7">Winged helix-turn-helix transcriptional regulator</fullName>
    </submittedName>
</protein>
<evidence type="ECO:0000256" key="3">
    <source>
        <dbReference type="ARBA" id="ARBA00023163"/>
    </source>
</evidence>
<dbReference type="InterPro" id="IPR011991">
    <property type="entry name" value="ArsR-like_HTH"/>
</dbReference>
<dbReference type="Pfam" id="PF01022">
    <property type="entry name" value="HTH_5"/>
    <property type="match status" value="1"/>
</dbReference>
<dbReference type="InterPro" id="IPR051081">
    <property type="entry name" value="HTH_MetalResp_TranReg"/>
</dbReference>
<dbReference type="EMBL" id="VCJR02000001">
    <property type="protein sequence ID" value="NHK26591.1"/>
    <property type="molecule type" value="Genomic_DNA"/>
</dbReference>
<dbReference type="PRINTS" id="PR00778">
    <property type="entry name" value="HTHARSR"/>
</dbReference>
<evidence type="ECO:0000313" key="9">
    <source>
        <dbReference type="Proteomes" id="UP000818603"/>
    </source>
</evidence>
<evidence type="ECO:0000313" key="8">
    <source>
        <dbReference type="Proteomes" id="UP000621856"/>
    </source>
</evidence>
<dbReference type="InterPro" id="IPR036390">
    <property type="entry name" value="WH_DNA-bd_sf"/>
</dbReference>
<dbReference type="InterPro" id="IPR036388">
    <property type="entry name" value="WH-like_DNA-bd_sf"/>
</dbReference>
<sequence>MDTAFKALAHPARRKILSLLREREMTAGELADHFDFSKPTLSGHFAILKEADLVTTERQGTSIVYQLNISVSEEIIAAVLDIVGTRDATKKPAKGKGRPNSTGEVSS</sequence>
<dbReference type="NCBIfam" id="NF033788">
    <property type="entry name" value="HTH_metalloreg"/>
    <property type="match status" value="1"/>
</dbReference>
<evidence type="ECO:0000256" key="2">
    <source>
        <dbReference type="ARBA" id="ARBA00023125"/>
    </source>
</evidence>
<evidence type="ECO:0000313" key="7">
    <source>
        <dbReference type="EMBL" id="NHK26591.1"/>
    </source>
</evidence>
<accession>A0A8J3A0B5</accession>
<dbReference type="GO" id="GO:0003677">
    <property type="term" value="F:DNA binding"/>
    <property type="evidence" value="ECO:0007669"/>
    <property type="project" value="UniProtKB-KW"/>
</dbReference>
<evidence type="ECO:0000313" key="6">
    <source>
        <dbReference type="EMBL" id="GGH92803.1"/>
    </source>
</evidence>
<dbReference type="PROSITE" id="PS50987">
    <property type="entry name" value="HTH_ARSR_2"/>
    <property type="match status" value="1"/>
</dbReference>
<comment type="caution">
    <text evidence="6">The sequence shown here is derived from an EMBL/GenBank/DDBJ whole genome shotgun (WGS) entry which is preliminary data.</text>
</comment>
<proteinExistence type="predicted"/>
<dbReference type="Proteomes" id="UP000621856">
    <property type="component" value="Unassembled WGS sequence"/>
</dbReference>
<feature type="region of interest" description="Disordered" evidence="4">
    <location>
        <begin position="88"/>
        <end position="107"/>
    </location>
</feature>
<keyword evidence="2" id="KW-0238">DNA-binding</keyword>
<feature type="domain" description="HTH arsR-type" evidence="5">
    <location>
        <begin position="1"/>
        <end position="87"/>
    </location>
</feature>
<reference evidence="6" key="1">
    <citation type="journal article" date="2014" name="Int. J. Syst. Evol. Microbiol.">
        <title>Complete genome sequence of Corynebacterium casei LMG S-19264T (=DSM 44701T), isolated from a smear-ripened cheese.</title>
        <authorList>
            <consortium name="US DOE Joint Genome Institute (JGI-PGF)"/>
            <person name="Walter F."/>
            <person name="Albersmeier A."/>
            <person name="Kalinowski J."/>
            <person name="Ruckert C."/>
        </authorList>
    </citation>
    <scope>NUCLEOTIDE SEQUENCE</scope>
    <source>
        <strain evidence="6">CGMCC 1.14984</strain>
    </source>
</reference>
<dbReference type="InterPro" id="IPR001845">
    <property type="entry name" value="HTH_ArsR_DNA-bd_dom"/>
</dbReference>
<evidence type="ECO:0000256" key="4">
    <source>
        <dbReference type="SAM" id="MobiDB-lite"/>
    </source>
</evidence>
<dbReference type="NCBIfam" id="NF033789">
    <property type="entry name" value="repress_SdpR"/>
    <property type="match status" value="1"/>
</dbReference>
<organism evidence="6 8">
    <name type="scientific">Aquisalinus luteolus</name>
    <dbReference type="NCBI Taxonomy" id="1566827"/>
    <lineage>
        <taxon>Bacteria</taxon>
        <taxon>Pseudomonadati</taxon>
        <taxon>Pseudomonadota</taxon>
        <taxon>Alphaproteobacteria</taxon>
        <taxon>Parvularculales</taxon>
        <taxon>Parvularculaceae</taxon>
        <taxon>Aquisalinus</taxon>
    </lineage>
</organism>
<dbReference type="EMBL" id="BMGZ01000001">
    <property type="protein sequence ID" value="GGH92803.1"/>
    <property type="molecule type" value="Genomic_DNA"/>
</dbReference>
<dbReference type="GO" id="GO:0003700">
    <property type="term" value="F:DNA-binding transcription factor activity"/>
    <property type="evidence" value="ECO:0007669"/>
    <property type="project" value="InterPro"/>
</dbReference>
<dbReference type="PANTHER" id="PTHR33154:SF33">
    <property type="entry name" value="TRANSCRIPTIONAL REPRESSOR SDPR"/>
    <property type="match status" value="1"/>
</dbReference>
<dbReference type="SUPFAM" id="SSF46785">
    <property type="entry name" value="Winged helix' DNA-binding domain"/>
    <property type="match status" value="1"/>
</dbReference>
<reference evidence="7 9" key="2">
    <citation type="submission" date="2020-02" db="EMBL/GenBank/DDBJ databases">
        <title>Genome sequence of Parvularcula flava strain NH6-79.</title>
        <authorList>
            <person name="Abdul Karim M.H."/>
            <person name="Lam M.Q."/>
            <person name="Chen S.J."/>
            <person name="Yahya A."/>
            <person name="Shahir S."/>
            <person name="Shamsir M.S."/>
            <person name="Chong C.S."/>
        </authorList>
    </citation>
    <scope>NUCLEOTIDE SEQUENCE [LARGE SCALE GENOMIC DNA]</scope>
    <source>
        <strain evidence="7 9">NH6-79</strain>
    </source>
</reference>
<evidence type="ECO:0000256" key="1">
    <source>
        <dbReference type="ARBA" id="ARBA00023015"/>
    </source>
</evidence>
<gene>
    <name evidence="7" type="ORF">FF098_001560</name>
    <name evidence="6" type="ORF">GCM10011355_03160</name>
</gene>
<reference evidence="6" key="3">
    <citation type="submission" date="2020-09" db="EMBL/GenBank/DDBJ databases">
        <authorList>
            <person name="Sun Q."/>
            <person name="Zhou Y."/>
        </authorList>
    </citation>
    <scope>NUCLEOTIDE SEQUENCE</scope>
    <source>
        <strain evidence="6">CGMCC 1.14984</strain>
    </source>
</reference>
<dbReference type="CDD" id="cd00090">
    <property type="entry name" value="HTH_ARSR"/>
    <property type="match status" value="1"/>
</dbReference>
<evidence type="ECO:0000259" key="5">
    <source>
        <dbReference type="PROSITE" id="PS50987"/>
    </source>
</evidence>
<dbReference type="InterPro" id="IPR047796">
    <property type="entry name" value="SdpR-like_repress"/>
</dbReference>
<name>A0A8J3A0B5_9PROT</name>
<keyword evidence="3" id="KW-0804">Transcription</keyword>